<comment type="similarity">
    <text evidence="2">Belongs to the short-chain dehydrogenases/reductases (SDR) family.</text>
</comment>
<dbReference type="SUPFAM" id="SSF51735">
    <property type="entry name" value="NAD(P)-binding Rossmann-fold domains"/>
    <property type="match status" value="1"/>
</dbReference>
<dbReference type="Gene3D" id="3.40.50.720">
    <property type="entry name" value="NAD(P)-binding Rossmann-like Domain"/>
    <property type="match status" value="1"/>
</dbReference>
<dbReference type="Proteomes" id="UP000239290">
    <property type="component" value="Unassembled WGS sequence"/>
</dbReference>
<dbReference type="RefSeq" id="WP_105422310.1">
    <property type="nucleotide sequence ID" value="NZ_PUIO01000067.1"/>
</dbReference>
<evidence type="ECO:0000256" key="1">
    <source>
        <dbReference type="ARBA" id="ARBA00004191"/>
    </source>
</evidence>
<evidence type="ECO:0000313" key="8">
    <source>
        <dbReference type="Proteomes" id="UP000239290"/>
    </source>
</evidence>
<dbReference type="CDD" id="cd05233">
    <property type="entry name" value="SDR_c"/>
    <property type="match status" value="1"/>
</dbReference>
<reference evidence="8" key="1">
    <citation type="submission" date="2018-02" db="EMBL/GenBank/DDBJ databases">
        <title>Draft genome sequencing of Rhodococcus opacus KU647198.</title>
        <authorList>
            <person name="Zheng B.-X."/>
        </authorList>
    </citation>
    <scope>NUCLEOTIDE SEQUENCE [LARGE SCALE GENOMIC DNA]</scope>
    <source>
        <strain evidence="8">04-OD7</strain>
    </source>
</reference>
<dbReference type="InterPro" id="IPR057326">
    <property type="entry name" value="KR_dom"/>
</dbReference>
<accession>A0A2S8IMX6</accession>
<dbReference type="AlphaFoldDB" id="A0A2S8IMX6"/>
<comment type="caution">
    <text evidence="7">The sequence shown here is derived from an EMBL/GenBank/DDBJ whole genome shotgun (WGS) entry which is preliminary data.</text>
</comment>
<evidence type="ECO:0000256" key="4">
    <source>
        <dbReference type="ARBA" id="ARBA00040781"/>
    </source>
</evidence>
<dbReference type="InterPro" id="IPR050259">
    <property type="entry name" value="SDR"/>
</dbReference>
<evidence type="ECO:0000256" key="3">
    <source>
        <dbReference type="ARBA" id="ARBA00022512"/>
    </source>
</evidence>
<keyword evidence="3" id="KW-0964">Secreted</keyword>
<comment type="subcellular location">
    <subcellularLocation>
        <location evidence="1">Secreted</location>
        <location evidence="1">Cell wall</location>
    </subcellularLocation>
</comment>
<sequence>MKIDLSGKTALVTGSTRGIGLAIARGLADCGAHVVVNGRTATAVEQALDQLAPAGSFSAVAADVTTAQGCDAIAREYQSFDIIVGNAAVFDWKHFLETTDDDWIRHYEMNVLAAVRLARTYLPGMLEQNWGRIVLVASEAGMNIPSEMIHYGVTKAAEIALARGLAELTVGTGVTVNSVLPGPTASSGADTFLDDYAVEHGIPRENANRHCAKSIRPSTLLARLATVDEVASMVVYACSREASATNGAALRAEGGLLRHFG</sequence>
<evidence type="ECO:0000256" key="2">
    <source>
        <dbReference type="ARBA" id="ARBA00006484"/>
    </source>
</evidence>
<keyword evidence="3" id="KW-0134">Cell wall</keyword>
<proteinExistence type="inferred from homology"/>
<dbReference type="SMART" id="SM00822">
    <property type="entry name" value="PKS_KR"/>
    <property type="match status" value="1"/>
</dbReference>
<dbReference type="PRINTS" id="PR00081">
    <property type="entry name" value="GDHRDH"/>
</dbReference>
<dbReference type="Pfam" id="PF00106">
    <property type="entry name" value="adh_short"/>
    <property type="match status" value="1"/>
</dbReference>
<dbReference type="InterPro" id="IPR002347">
    <property type="entry name" value="SDR_fam"/>
</dbReference>
<name>A0A2S8IMX6_RHOOP</name>
<dbReference type="EMBL" id="PUIO01000067">
    <property type="protein sequence ID" value="PQP16103.1"/>
    <property type="molecule type" value="Genomic_DNA"/>
</dbReference>
<feature type="domain" description="Ketoreductase" evidence="6">
    <location>
        <begin position="8"/>
        <end position="186"/>
    </location>
</feature>
<evidence type="ECO:0000256" key="5">
    <source>
        <dbReference type="ARBA" id="ARBA00047400"/>
    </source>
</evidence>
<gene>
    <name evidence="7" type="ORF">C5613_37095</name>
</gene>
<dbReference type="InterPro" id="IPR036291">
    <property type="entry name" value="NAD(P)-bd_dom_sf"/>
</dbReference>
<dbReference type="PANTHER" id="PTHR42879">
    <property type="entry name" value="3-OXOACYL-(ACYL-CARRIER-PROTEIN) REDUCTASE"/>
    <property type="match status" value="1"/>
</dbReference>
<dbReference type="GO" id="GO:0004316">
    <property type="term" value="F:3-oxoacyl-[acyl-carrier-protein] reductase (NADPH) activity"/>
    <property type="evidence" value="ECO:0007669"/>
    <property type="project" value="UniProtKB-EC"/>
</dbReference>
<protein>
    <recommendedName>
        <fullName evidence="4">3-oxoacyl-[acyl-carrier-protein] reductase MabA</fullName>
    </recommendedName>
</protein>
<organism evidence="7 8">
    <name type="scientific">Rhodococcus opacus</name>
    <name type="common">Nocardia opaca</name>
    <dbReference type="NCBI Taxonomy" id="37919"/>
    <lineage>
        <taxon>Bacteria</taxon>
        <taxon>Bacillati</taxon>
        <taxon>Actinomycetota</taxon>
        <taxon>Actinomycetes</taxon>
        <taxon>Mycobacteriales</taxon>
        <taxon>Nocardiaceae</taxon>
        <taxon>Rhodococcus</taxon>
    </lineage>
</organism>
<comment type="catalytic activity">
    <reaction evidence="5">
        <text>a (3R)-hydroxyacyl-[ACP] + NADP(+) = a 3-oxoacyl-[ACP] + NADPH + H(+)</text>
        <dbReference type="Rhea" id="RHEA:17397"/>
        <dbReference type="Rhea" id="RHEA-COMP:9916"/>
        <dbReference type="Rhea" id="RHEA-COMP:9945"/>
        <dbReference type="ChEBI" id="CHEBI:15378"/>
        <dbReference type="ChEBI" id="CHEBI:57783"/>
        <dbReference type="ChEBI" id="CHEBI:58349"/>
        <dbReference type="ChEBI" id="CHEBI:78776"/>
        <dbReference type="ChEBI" id="CHEBI:78827"/>
        <dbReference type="EC" id="1.1.1.100"/>
    </reaction>
    <physiologicalReaction direction="right-to-left" evidence="5">
        <dbReference type="Rhea" id="RHEA:17399"/>
    </physiologicalReaction>
</comment>
<evidence type="ECO:0000259" key="6">
    <source>
        <dbReference type="SMART" id="SM00822"/>
    </source>
</evidence>
<evidence type="ECO:0000313" key="7">
    <source>
        <dbReference type="EMBL" id="PQP16103.1"/>
    </source>
</evidence>